<feature type="domain" description="HTH gntR-type" evidence="4">
    <location>
        <begin position="18"/>
        <end position="88"/>
    </location>
</feature>
<evidence type="ECO:0000256" key="3">
    <source>
        <dbReference type="ARBA" id="ARBA00023163"/>
    </source>
</evidence>
<dbReference type="InterPro" id="IPR036388">
    <property type="entry name" value="WH-like_DNA-bd_sf"/>
</dbReference>
<dbReference type="PANTHER" id="PTHR43537:SF5">
    <property type="entry name" value="UXU OPERON TRANSCRIPTIONAL REGULATOR"/>
    <property type="match status" value="1"/>
</dbReference>
<dbReference type="InterPro" id="IPR000524">
    <property type="entry name" value="Tscrpt_reg_HTH_GntR"/>
</dbReference>
<reference evidence="5 6" key="1">
    <citation type="submission" date="2023-11" db="EMBL/GenBank/DDBJ databases">
        <title>Plant-associative lifestyle of Vibrio porteresiae and its evolutionary dynamics.</title>
        <authorList>
            <person name="Rameshkumar N."/>
            <person name="Kirti K."/>
        </authorList>
    </citation>
    <scope>NUCLEOTIDE SEQUENCE [LARGE SCALE GENOMIC DNA]</scope>
    <source>
        <strain evidence="5 6">MSSRF7</strain>
    </source>
</reference>
<dbReference type="InterPro" id="IPR011711">
    <property type="entry name" value="GntR_C"/>
</dbReference>
<dbReference type="SMART" id="SM00895">
    <property type="entry name" value="FCD"/>
    <property type="match status" value="1"/>
</dbReference>
<dbReference type="Pfam" id="PF07729">
    <property type="entry name" value="FCD"/>
    <property type="match status" value="1"/>
</dbReference>
<evidence type="ECO:0000256" key="1">
    <source>
        <dbReference type="ARBA" id="ARBA00023015"/>
    </source>
</evidence>
<name>A0ABU4IZL9_9VIBR</name>
<dbReference type="InterPro" id="IPR036390">
    <property type="entry name" value="WH_DNA-bd_sf"/>
</dbReference>
<dbReference type="CDD" id="cd07377">
    <property type="entry name" value="WHTH_GntR"/>
    <property type="match status" value="1"/>
</dbReference>
<gene>
    <name evidence="5" type="ORF">SBX64_20105</name>
</gene>
<dbReference type="RefSeq" id="WP_038178030.1">
    <property type="nucleotide sequence ID" value="NZ_AP024904.1"/>
</dbReference>
<keyword evidence="3" id="KW-0804">Transcription</keyword>
<comment type="caution">
    <text evidence="5">The sequence shown here is derived from an EMBL/GenBank/DDBJ whole genome shotgun (WGS) entry which is preliminary data.</text>
</comment>
<dbReference type="Gene3D" id="1.10.10.10">
    <property type="entry name" value="Winged helix-like DNA-binding domain superfamily/Winged helix DNA-binding domain"/>
    <property type="match status" value="1"/>
</dbReference>
<evidence type="ECO:0000256" key="2">
    <source>
        <dbReference type="ARBA" id="ARBA00023125"/>
    </source>
</evidence>
<dbReference type="SUPFAM" id="SSF46785">
    <property type="entry name" value="Winged helix' DNA-binding domain"/>
    <property type="match status" value="1"/>
</dbReference>
<dbReference type="PROSITE" id="PS50949">
    <property type="entry name" value="HTH_GNTR"/>
    <property type="match status" value="1"/>
</dbReference>
<dbReference type="EMBL" id="JAWRCP010000002">
    <property type="protein sequence ID" value="MDW6094852.1"/>
    <property type="molecule type" value="Genomic_DNA"/>
</dbReference>
<dbReference type="SMART" id="SM00345">
    <property type="entry name" value="HTH_GNTR"/>
    <property type="match status" value="1"/>
</dbReference>
<keyword evidence="6" id="KW-1185">Reference proteome</keyword>
<evidence type="ECO:0000259" key="4">
    <source>
        <dbReference type="PROSITE" id="PS50949"/>
    </source>
</evidence>
<organism evidence="5 6">
    <name type="scientific">Vibrio rhizosphaerae</name>
    <dbReference type="NCBI Taxonomy" id="398736"/>
    <lineage>
        <taxon>Bacteria</taxon>
        <taxon>Pseudomonadati</taxon>
        <taxon>Pseudomonadota</taxon>
        <taxon>Gammaproteobacteria</taxon>
        <taxon>Vibrionales</taxon>
        <taxon>Vibrionaceae</taxon>
        <taxon>Vibrio</taxon>
    </lineage>
</organism>
<dbReference type="PRINTS" id="PR00035">
    <property type="entry name" value="HTHGNTR"/>
</dbReference>
<keyword evidence="2" id="KW-0238">DNA-binding</keyword>
<evidence type="ECO:0000313" key="5">
    <source>
        <dbReference type="EMBL" id="MDW6094852.1"/>
    </source>
</evidence>
<sequence length="246" mass="27720">MAADRSTTDNLFTPAQVGRASEDIALQIESAILNEALLPGDSLPSERELQIQFGTGRGVIREAIRALKQKGLIEIRKGPKGGAFIKQVDVSNISESLALFLKQKHIDAYEIAEFRESVDQSIALFAVSRATEKQKSQMLACVEHLENIAARPCLDFGELAEADRRLNVLMAEMANNAIFEWVMHAMQQGFGSYDNNLYNDPDFLRKTVENWRHTVEHIINREPLKLQASISRHYLLLQECLDRHSS</sequence>
<dbReference type="InterPro" id="IPR008920">
    <property type="entry name" value="TF_FadR/GntR_C"/>
</dbReference>
<dbReference type="PANTHER" id="PTHR43537">
    <property type="entry name" value="TRANSCRIPTIONAL REGULATOR, GNTR FAMILY"/>
    <property type="match status" value="1"/>
</dbReference>
<dbReference type="Gene3D" id="1.20.120.530">
    <property type="entry name" value="GntR ligand-binding domain-like"/>
    <property type="match status" value="1"/>
</dbReference>
<dbReference type="Proteomes" id="UP001279860">
    <property type="component" value="Unassembled WGS sequence"/>
</dbReference>
<dbReference type="SUPFAM" id="SSF48008">
    <property type="entry name" value="GntR ligand-binding domain-like"/>
    <property type="match status" value="1"/>
</dbReference>
<keyword evidence="1" id="KW-0805">Transcription regulation</keyword>
<accession>A0ABU4IZL9</accession>
<protein>
    <submittedName>
        <fullName evidence="5">GntR family transcriptional regulator</fullName>
    </submittedName>
</protein>
<evidence type="ECO:0000313" key="6">
    <source>
        <dbReference type="Proteomes" id="UP001279860"/>
    </source>
</evidence>
<dbReference type="Pfam" id="PF00392">
    <property type="entry name" value="GntR"/>
    <property type="match status" value="1"/>
</dbReference>
<proteinExistence type="predicted"/>